<protein>
    <recommendedName>
        <fullName evidence="9">Amino acid transporter</fullName>
    </recommendedName>
</protein>
<keyword evidence="3 6" id="KW-0812">Transmembrane</keyword>
<feature type="transmembrane region" description="Helical" evidence="6">
    <location>
        <begin position="367"/>
        <end position="386"/>
    </location>
</feature>
<dbReference type="Gene3D" id="1.20.1740.10">
    <property type="entry name" value="Amino acid/polyamine transporter I"/>
    <property type="match status" value="1"/>
</dbReference>
<accession>A0ABR0JVS9</accession>
<evidence type="ECO:0000256" key="1">
    <source>
        <dbReference type="ARBA" id="ARBA00004141"/>
    </source>
</evidence>
<evidence type="ECO:0000256" key="5">
    <source>
        <dbReference type="ARBA" id="ARBA00023136"/>
    </source>
</evidence>
<dbReference type="PANTHER" id="PTHR45649">
    <property type="entry name" value="AMINO-ACID PERMEASE BAT1"/>
    <property type="match status" value="1"/>
</dbReference>
<name>A0ABR0JVS9_9EURO</name>
<feature type="transmembrane region" description="Helical" evidence="6">
    <location>
        <begin position="57"/>
        <end position="78"/>
    </location>
</feature>
<proteinExistence type="predicted"/>
<keyword evidence="4 6" id="KW-1133">Transmembrane helix</keyword>
<evidence type="ECO:0008006" key="9">
    <source>
        <dbReference type="Google" id="ProtNLM"/>
    </source>
</evidence>
<reference evidence="7 8" key="1">
    <citation type="submission" date="2023-08" db="EMBL/GenBank/DDBJ databases">
        <title>Black Yeasts Isolated from many extreme environments.</title>
        <authorList>
            <person name="Coleine C."/>
            <person name="Stajich J.E."/>
            <person name="Selbmann L."/>
        </authorList>
    </citation>
    <scope>NUCLEOTIDE SEQUENCE [LARGE SCALE GENOMIC DNA]</scope>
    <source>
        <strain evidence="7 8">CCFEE 5885</strain>
    </source>
</reference>
<dbReference type="InterPro" id="IPR002293">
    <property type="entry name" value="AA/rel_permease1"/>
</dbReference>
<dbReference type="Proteomes" id="UP001345013">
    <property type="component" value="Unassembled WGS sequence"/>
</dbReference>
<comment type="caution">
    <text evidence="7">The sequence shown here is derived from an EMBL/GenBank/DDBJ whole genome shotgun (WGS) entry which is preliminary data.</text>
</comment>
<dbReference type="PIRSF" id="PIRSF006060">
    <property type="entry name" value="AA_transporter"/>
    <property type="match status" value="1"/>
</dbReference>
<organism evidence="7 8">
    <name type="scientific">Lithohypha guttulata</name>
    <dbReference type="NCBI Taxonomy" id="1690604"/>
    <lineage>
        <taxon>Eukaryota</taxon>
        <taxon>Fungi</taxon>
        <taxon>Dikarya</taxon>
        <taxon>Ascomycota</taxon>
        <taxon>Pezizomycotina</taxon>
        <taxon>Eurotiomycetes</taxon>
        <taxon>Chaetothyriomycetidae</taxon>
        <taxon>Chaetothyriales</taxon>
        <taxon>Trichomeriaceae</taxon>
        <taxon>Lithohypha</taxon>
    </lineage>
</organism>
<evidence type="ECO:0000256" key="2">
    <source>
        <dbReference type="ARBA" id="ARBA00022448"/>
    </source>
</evidence>
<evidence type="ECO:0000256" key="4">
    <source>
        <dbReference type="ARBA" id="ARBA00022989"/>
    </source>
</evidence>
<dbReference type="PANTHER" id="PTHR45649:SF41">
    <property type="entry name" value="TRANSPORTER, PUTATIVE (EUROFUNG)-RELATED"/>
    <property type="match status" value="1"/>
</dbReference>
<dbReference type="EMBL" id="JAVRRG010000242">
    <property type="protein sequence ID" value="KAK5075826.1"/>
    <property type="molecule type" value="Genomic_DNA"/>
</dbReference>
<sequence length="434" mass="46865">MDHPHKDNVAFELTEAGSATSSTNVKTVGNTVAEKFRGTSADQHEMSVMGKQQVLRVYLASVAFLVGTIIQGLIALNVPDYAWAPWHGTLLTIAVILFSAIFNTTWASRLPVLEGSVLILHILGFFAIVIPLWVMGPRAKPEVVLLEFTNNGGWPTKGLSAMVGLLAPQAVLTGYDCSVHMSEEIKDASITLPRAIMGSMALNATLVFLMSVTLIFTLGDVDSILETTTGYPFIQVFYNTTQSYAAANTMTALIIVLLTACCISEVATASRQIWSFARDKGLPGSPWLSRVSPGWNIPLPAVIVSITITSLISLINLGSSVALAAITSLGALAVLVSYFLTIGCVLHRRIVGPALPMRRWSLGKLGLAINVAALCFLTPLIFFLTWPMVTPVVASTMNWSSIMLVGTLIIAMVFYVFKGRHEYTGPVVDVKRYE</sequence>
<feature type="transmembrane region" description="Helical" evidence="6">
    <location>
        <begin position="295"/>
        <end position="315"/>
    </location>
</feature>
<gene>
    <name evidence="7" type="ORF">LTR24_009838</name>
</gene>
<dbReference type="Pfam" id="PF13520">
    <property type="entry name" value="AA_permease_2"/>
    <property type="match status" value="1"/>
</dbReference>
<keyword evidence="8" id="KW-1185">Reference proteome</keyword>
<keyword evidence="2" id="KW-0813">Transport</keyword>
<keyword evidence="5 6" id="KW-0472">Membrane</keyword>
<evidence type="ECO:0000313" key="8">
    <source>
        <dbReference type="Proteomes" id="UP001345013"/>
    </source>
</evidence>
<feature type="transmembrane region" description="Helical" evidence="6">
    <location>
        <begin position="84"/>
        <end position="103"/>
    </location>
</feature>
<feature type="transmembrane region" description="Helical" evidence="6">
    <location>
        <begin position="252"/>
        <end position="274"/>
    </location>
</feature>
<feature type="transmembrane region" description="Helical" evidence="6">
    <location>
        <begin position="398"/>
        <end position="417"/>
    </location>
</feature>
<feature type="transmembrane region" description="Helical" evidence="6">
    <location>
        <begin position="115"/>
        <end position="134"/>
    </location>
</feature>
<feature type="transmembrane region" description="Helical" evidence="6">
    <location>
        <begin position="196"/>
        <end position="218"/>
    </location>
</feature>
<evidence type="ECO:0000313" key="7">
    <source>
        <dbReference type="EMBL" id="KAK5075826.1"/>
    </source>
</evidence>
<evidence type="ECO:0000256" key="3">
    <source>
        <dbReference type="ARBA" id="ARBA00022692"/>
    </source>
</evidence>
<comment type="subcellular location">
    <subcellularLocation>
        <location evidence="1">Membrane</location>
        <topology evidence="1">Multi-pass membrane protein</topology>
    </subcellularLocation>
</comment>
<feature type="transmembrane region" description="Helical" evidence="6">
    <location>
        <begin position="321"/>
        <end position="346"/>
    </location>
</feature>
<evidence type="ECO:0000256" key="6">
    <source>
        <dbReference type="SAM" id="Phobius"/>
    </source>
</evidence>
<feature type="transmembrane region" description="Helical" evidence="6">
    <location>
        <begin position="154"/>
        <end position="175"/>
    </location>
</feature>